<reference evidence="1 2" key="1">
    <citation type="journal article" date="2016" name="Mol. Biol. Evol.">
        <title>Comparative Genomics of Early-Diverging Mushroom-Forming Fungi Provides Insights into the Origins of Lignocellulose Decay Capabilities.</title>
        <authorList>
            <person name="Nagy L.G."/>
            <person name="Riley R."/>
            <person name="Tritt A."/>
            <person name="Adam C."/>
            <person name="Daum C."/>
            <person name="Floudas D."/>
            <person name="Sun H."/>
            <person name="Yadav J.S."/>
            <person name="Pangilinan J."/>
            <person name="Larsson K.H."/>
            <person name="Matsuura K."/>
            <person name="Barry K."/>
            <person name="Labutti K."/>
            <person name="Kuo R."/>
            <person name="Ohm R.A."/>
            <person name="Bhattacharya S.S."/>
            <person name="Shirouzu T."/>
            <person name="Yoshinaga Y."/>
            <person name="Martin F.M."/>
            <person name="Grigoriev I.V."/>
            <person name="Hibbett D.S."/>
        </authorList>
    </citation>
    <scope>NUCLEOTIDE SEQUENCE [LARGE SCALE GENOMIC DNA]</scope>
    <source>
        <strain evidence="1 2">HHB12029</strain>
    </source>
</reference>
<dbReference type="AlphaFoldDB" id="A0A165M099"/>
<dbReference type="Proteomes" id="UP000077266">
    <property type="component" value="Unassembled WGS sequence"/>
</dbReference>
<evidence type="ECO:0000313" key="1">
    <source>
        <dbReference type="EMBL" id="KZV98583.1"/>
    </source>
</evidence>
<dbReference type="InParanoid" id="A0A165M099"/>
<sequence>MTASAVAFHHHRNQVMDRTRQLPVELWEQIIRTLAPSYRPEQKQPLVELTHICWSLAVAARPTLYRTVFVCLSNVDARPVDPRSRLAYGRYSGFANITALGGNPYSLPSFNSLLRPQLVVLDSCIWVGAWQNIHAAIYPVLAQVEHLRLGIMSIGPLESRPLGIPAEVVVVDLIFPDGLLSYFNAGSFIRLVRAFLNEPRLRRLQINLDIDTKEHLQAVHDALQGFEDQRLTVLFQEVAPTSPIPRILHSRHMQIFEDATA</sequence>
<keyword evidence="2" id="KW-1185">Reference proteome</keyword>
<proteinExistence type="predicted"/>
<accession>A0A165M099</accession>
<evidence type="ECO:0000313" key="2">
    <source>
        <dbReference type="Proteomes" id="UP000077266"/>
    </source>
</evidence>
<name>A0A165M099_EXIGL</name>
<gene>
    <name evidence="1" type="ORF">EXIGLDRAFT_763430</name>
</gene>
<protein>
    <recommendedName>
        <fullName evidence="3">F-box domain-containing protein</fullName>
    </recommendedName>
</protein>
<evidence type="ECO:0008006" key="3">
    <source>
        <dbReference type="Google" id="ProtNLM"/>
    </source>
</evidence>
<organism evidence="1 2">
    <name type="scientific">Exidia glandulosa HHB12029</name>
    <dbReference type="NCBI Taxonomy" id="1314781"/>
    <lineage>
        <taxon>Eukaryota</taxon>
        <taxon>Fungi</taxon>
        <taxon>Dikarya</taxon>
        <taxon>Basidiomycota</taxon>
        <taxon>Agaricomycotina</taxon>
        <taxon>Agaricomycetes</taxon>
        <taxon>Auriculariales</taxon>
        <taxon>Exidiaceae</taxon>
        <taxon>Exidia</taxon>
    </lineage>
</organism>
<dbReference type="EMBL" id="KV425917">
    <property type="protein sequence ID" value="KZV98583.1"/>
    <property type="molecule type" value="Genomic_DNA"/>
</dbReference>